<dbReference type="Gene3D" id="1.10.3210.10">
    <property type="entry name" value="Hypothetical protein af1432"/>
    <property type="match status" value="2"/>
</dbReference>
<evidence type="ECO:0000313" key="4">
    <source>
        <dbReference type="Proteomes" id="UP000638648"/>
    </source>
</evidence>
<feature type="compositionally biased region" description="Pro residues" evidence="1">
    <location>
        <begin position="355"/>
        <end position="370"/>
    </location>
</feature>
<organism evidence="3 4">
    <name type="scientific">Actinopolymorpha pittospori</name>
    <dbReference type="NCBI Taxonomy" id="648752"/>
    <lineage>
        <taxon>Bacteria</taxon>
        <taxon>Bacillati</taxon>
        <taxon>Actinomycetota</taxon>
        <taxon>Actinomycetes</taxon>
        <taxon>Propionibacteriales</taxon>
        <taxon>Actinopolymorphaceae</taxon>
        <taxon>Actinopolymorpha</taxon>
    </lineage>
</organism>
<dbReference type="RefSeq" id="WP_202896479.1">
    <property type="nucleotide sequence ID" value="NZ_BAABJL010000040.1"/>
</dbReference>
<sequence>MKVFAGWGSWAEASRVLARHLPTGTTPHLRRAVRFADHWGGRPTRFEAAEILVRELGVTELGLLTAGLLRHLVDDAPCTLEPIRDRFGARVAGLVDSPTVQLAGRYALVQRLHAYPTVDSQRDFYVETCEYFVPMASAAEARFRDLYTAWEHAYSYLLRPVEDLEVADLLAAAAHCGQVDKSGRPYVDHVRAVSKLTREAGGTPWQQLAGLLHDTVEDTVVSLAQLADLGVPPDVVEMVDALTRRPRESHEDYLDRLVETPSAVLVKRADIRNNLSPVRLARLDQQTQDRLRRKYAYALALLDRAAGPERPGAPEGSGEPSQPERFGGTGGAGGHDQADERAQESEAEGSAASPAPLPRIPAPSPEPPPGSSMSAGEPPPTVEHH</sequence>
<dbReference type="Pfam" id="PF13328">
    <property type="entry name" value="HD_4"/>
    <property type="match status" value="1"/>
</dbReference>
<evidence type="ECO:0000313" key="3">
    <source>
        <dbReference type="EMBL" id="MBE1607771.1"/>
    </source>
</evidence>
<name>A0A927RK13_9ACTN</name>
<proteinExistence type="predicted"/>
<evidence type="ECO:0000256" key="1">
    <source>
        <dbReference type="SAM" id="MobiDB-lite"/>
    </source>
</evidence>
<reference evidence="3" key="1">
    <citation type="submission" date="2020-10" db="EMBL/GenBank/DDBJ databases">
        <title>Sequencing the genomes of 1000 actinobacteria strains.</title>
        <authorList>
            <person name="Klenk H.-P."/>
        </authorList>
    </citation>
    <scope>NUCLEOTIDE SEQUENCE</scope>
    <source>
        <strain evidence="3">DSM 45354</strain>
    </source>
</reference>
<dbReference type="PANTHER" id="PTHR46246:SF1">
    <property type="entry name" value="GUANOSINE-3',5'-BIS(DIPHOSPHATE) 3'-PYROPHOSPHOHYDROLASE MESH1"/>
    <property type="match status" value="1"/>
</dbReference>
<dbReference type="Proteomes" id="UP000638648">
    <property type="component" value="Unassembled WGS sequence"/>
</dbReference>
<dbReference type="SMART" id="SM00471">
    <property type="entry name" value="HDc"/>
    <property type="match status" value="1"/>
</dbReference>
<evidence type="ECO:0000259" key="2">
    <source>
        <dbReference type="SMART" id="SM00471"/>
    </source>
</evidence>
<feature type="domain" description="HD/PDEase" evidence="2">
    <location>
        <begin position="182"/>
        <end position="284"/>
    </location>
</feature>
<dbReference type="SUPFAM" id="SSF109604">
    <property type="entry name" value="HD-domain/PDEase-like"/>
    <property type="match status" value="2"/>
</dbReference>
<dbReference type="InterPro" id="IPR052194">
    <property type="entry name" value="MESH1"/>
</dbReference>
<accession>A0A927RK13</accession>
<dbReference type="EMBL" id="JADBEM010000001">
    <property type="protein sequence ID" value="MBE1607771.1"/>
    <property type="molecule type" value="Genomic_DNA"/>
</dbReference>
<comment type="caution">
    <text evidence="3">The sequence shown here is derived from an EMBL/GenBank/DDBJ whole genome shotgun (WGS) entry which is preliminary data.</text>
</comment>
<feature type="region of interest" description="Disordered" evidence="1">
    <location>
        <begin position="306"/>
        <end position="385"/>
    </location>
</feature>
<protein>
    <recommendedName>
        <fullName evidence="2">HD/PDEase domain-containing protein</fullName>
    </recommendedName>
</protein>
<dbReference type="GO" id="GO:0008893">
    <property type="term" value="F:guanosine-3',5'-bis(diphosphate) 3'-diphosphatase activity"/>
    <property type="evidence" value="ECO:0007669"/>
    <property type="project" value="TreeGrafter"/>
</dbReference>
<keyword evidence="4" id="KW-1185">Reference proteome</keyword>
<dbReference type="AlphaFoldDB" id="A0A927RK13"/>
<gene>
    <name evidence="3" type="ORF">HEB94_004619</name>
</gene>
<dbReference type="InterPro" id="IPR003607">
    <property type="entry name" value="HD/PDEase_dom"/>
</dbReference>
<dbReference type="PANTHER" id="PTHR46246">
    <property type="entry name" value="GUANOSINE-3',5'-BIS(DIPHOSPHATE) 3'-PYROPHOSPHOHYDROLASE MESH1"/>
    <property type="match status" value="1"/>
</dbReference>